<feature type="transmembrane region" description="Helical" evidence="1">
    <location>
        <begin position="79"/>
        <end position="100"/>
    </location>
</feature>
<reference evidence="2" key="1">
    <citation type="submission" date="2018-08" db="EMBL/GenBank/DDBJ databases">
        <authorList>
            <consortium name="PulseNet: The National Subtyping Network for Foodborne Disease Surveillance"/>
            <person name="Tarr C.L."/>
            <person name="Trees E."/>
            <person name="Katz L.S."/>
            <person name="Carleton-Romer H.A."/>
            <person name="Stroika S."/>
            <person name="Kucerova Z."/>
            <person name="Roache K.F."/>
            <person name="Sabol A.L."/>
            <person name="Besser J."/>
            <person name="Gerner-Smidt P."/>
        </authorList>
    </citation>
    <scope>NUCLEOTIDE SEQUENCE</scope>
    <source>
        <strain evidence="2">PNUSAS048855</strain>
    </source>
</reference>
<keyword evidence="1" id="KW-1133">Transmembrane helix</keyword>
<comment type="caution">
    <text evidence="2">The sequence shown here is derived from an EMBL/GenBank/DDBJ whole genome shotgun (WGS) entry which is preliminary data.</text>
</comment>
<keyword evidence="1" id="KW-0812">Transmembrane</keyword>
<name>A0A5T5YEU6_SALER</name>
<evidence type="ECO:0000256" key="1">
    <source>
        <dbReference type="SAM" id="Phobius"/>
    </source>
</evidence>
<feature type="transmembrane region" description="Helical" evidence="1">
    <location>
        <begin position="44"/>
        <end position="67"/>
    </location>
</feature>
<gene>
    <name evidence="2" type="ORF">DXW22_15345</name>
</gene>
<accession>A0A5T5YEU6</accession>
<organism evidence="2">
    <name type="scientific">Salmonella enterica</name>
    <name type="common">Salmonella choleraesuis</name>
    <dbReference type="NCBI Taxonomy" id="28901"/>
    <lineage>
        <taxon>Bacteria</taxon>
        <taxon>Pseudomonadati</taxon>
        <taxon>Pseudomonadota</taxon>
        <taxon>Gammaproteobacteria</taxon>
        <taxon>Enterobacterales</taxon>
        <taxon>Enterobacteriaceae</taxon>
        <taxon>Salmonella</taxon>
    </lineage>
</organism>
<keyword evidence="1" id="KW-0472">Membrane</keyword>
<proteinExistence type="predicted"/>
<protein>
    <submittedName>
        <fullName evidence="2">Uncharacterized protein</fullName>
    </submittedName>
</protein>
<sequence length="104" mass="11969">MKNTHENLDAALKSFSKNHDRVKLLSESRELLDYFHTNTRSRPVFFWLFIFGLVVSCIITLIFSIIKNNKTAGLYDADLFIVCAIVSVVTLMMPAIYLLLKQKN</sequence>
<evidence type="ECO:0000313" key="2">
    <source>
        <dbReference type="EMBL" id="EBM3646684.1"/>
    </source>
</evidence>
<dbReference type="AlphaFoldDB" id="A0A5T5YEU6"/>
<dbReference type="EMBL" id="AAGCHW010000040">
    <property type="protein sequence ID" value="EBM3646684.1"/>
    <property type="molecule type" value="Genomic_DNA"/>
</dbReference>